<dbReference type="PANTHER" id="PTHR36438:SF1">
    <property type="entry name" value="IRON-SULFUR CLUSTER REPAIR PROTEIN YTFE"/>
    <property type="match status" value="1"/>
</dbReference>
<gene>
    <name evidence="7" type="primary">scdA</name>
    <name evidence="7" type="ORF">NCTC11343_00107</name>
</gene>
<evidence type="ECO:0000256" key="4">
    <source>
        <dbReference type="ARBA" id="ARBA00023004"/>
    </source>
</evidence>
<evidence type="ECO:0000259" key="5">
    <source>
        <dbReference type="Pfam" id="PF01814"/>
    </source>
</evidence>
<dbReference type="GO" id="GO:0046872">
    <property type="term" value="F:metal ion binding"/>
    <property type="evidence" value="ECO:0007669"/>
    <property type="project" value="UniProtKB-KW"/>
</dbReference>
<accession>A0A2X2ING4</accession>
<proteinExistence type="predicted"/>
<dbReference type="GeneID" id="97181849"/>
<dbReference type="InterPro" id="IPR018720">
    <property type="entry name" value="DUF2249"/>
</dbReference>
<dbReference type="AlphaFoldDB" id="A0A2X2ING4"/>
<evidence type="ECO:0000313" key="7">
    <source>
        <dbReference type="EMBL" id="SPZ83588.1"/>
    </source>
</evidence>
<dbReference type="GO" id="GO:0005737">
    <property type="term" value="C:cytoplasm"/>
    <property type="evidence" value="ECO:0007669"/>
    <property type="project" value="UniProtKB-SubCell"/>
</dbReference>
<keyword evidence="3" id="KW-0479">Metal-binding</keyword>
<name>A0A2X2ING4_SPHMU</name>
<dbReference type="Pfam" id="PF04405">
    <property type="entry name" value="ScdA_N"/>
    <property type="match status" value="1"/>
</dbReference>
<protein>
    <submittedName>
        <fullName evidence="7">Cell wall-related protein ScdA</fullName>
    </submittedName>
</protein>
<reference evidence="7 8" key="1">
    <citation type="submission" date="2018-06" db="EMBL/GenBank/DDBJ databases">
        <authorList>
            <consortium name="Pathogen Informatics"/>
            <person name="Doyle S."/>
        </authorList>
    </citation>
    <scope>NUCLEOTIDE SEQUENCE [LARGE SCALE GENOMIC DNA]</scope>
    <source>
        <strain evidence="7 8">NCTC11343</strain>
    </source>
</reference>
<dbReference type="Pfam" id="PF01814">
    <property type="entry name" value="Hemerythrin"/>
    <property type="match status" value="1"/>
</dbReference>
<dbReference type="EMBL" id="UAUU01000002">
    <property type="protein sequence ID" value="SPZ83588.1"/>
    <property type="molecule type" value="Genomic_DNA"/>
</dbReference>
<dbReference type="RefSeq" id="WP_112373498.1">
    <property type="nucleotide sequence ID" value="NZ_CP069793.1"/>
</dbReference>
<evidence type="ECO:0000259" key="6">
    <source>
        <dbReference type="Pfam" id="PF10006"/>
    </source>
</evidence>
<organism evidence="7 8">
    <name type="scientific">Sphingobacterium multivorum</name>
    <dbReference type="NCBI Taxonomy" id="28454"/>
    <lineage>
        <taxon>Bacteria</taxon>
        <taxon>Pseudomonadati</taxon>
        <taxon>Bacteroidota</taxon>
        <taxon>Sphingobacteriia</taxon>
        <taxon>Sphingobacteriales</taxon>
        <taxon>Sphingobacteriaceae</taxon>
        <taxon>Sphingobacterium</taxon>
    </lineage>
</organism>
<keyword evidence="2" id="KW-0963">Cytoplasm</keyword>
<dbReference type="Proteomes" id="UP000251241">
    <property type="component" value="Unassembled WGS sequence"/>
</dbReference>
<feature type="domain" description="Hemerythrin-like" evidence="5">
    <location>
        <begin position="163"/>
        <end position="299"/>
    </location>
</feature>
<dbReference type="Pfam" id="PF10006">
    <property type="entry name" value="DUF2249"/>
    <property type="match status" value="1"/>
</dbReference>
<evidence type="ECO:0000256" key="3">
    <source>
        <dbReference type="ARBA" id="ARBA00022723"/>
    </source>
</evidence>
<feature type="domain" description="DUF2249" evidence="6">
    <location>
        <begin position="11"/>
        <end position="74"/>
    </location>
</feature>
<dbReference type="PANTHER" id="PTHR36438">
    <property type="entry name" value="IRON-SULFUR CLUSTER REPAIR PROTEIN YTFE"/>
    <property type="match status" value="1"/>
</dbReference>
<dbReference type="InterPro" id="IPR019903">
    <property type="entry name" value="RIC_family"/>
</dbReference>
<evidence type="ECO:0000313" key="8">
    <source>
        <dbReference type="Proteomes" id="UP000251241"/>
    </source>
</evidence>
<evidence type="ECO:0000256" key="1">
    <source>
        <dbReference type="ARBA" id="ARBA00004496"/>
    </source>
</evidence>
<evidence type="ECO:0000256" key="2">
    <source>
        <dbReference type="ARBA" id="ARBA00022490"/>
    </source>
</evidence>
<dbReference type="NCBIfam" id="TIGR03652">
    <property type="entry name" value="FeS_repair_RIC"/>
    <property type="match status" value="1"/>
</dbReference>
<keyword evidence="4" id="KW-0408">Iron</keyword>
<dbReference type="Gene3D" id="1.20.120.520">
    <property type="entry name" value="nmb1532 protein domain like"/>
    <property type="match status" value="1"/>
</dbReference>
<dbReference type="InterPro" id="IPR012312">
    <property type="entry name" value="Hemerythrin-like"/>
</dbReference>
<comment type="subcellular location">
    <subcellularLocation>
        <location evidence="1">Cytoplasm</location>
    </subcellularLocation>
</comment>
<sequence>MIKSPLLEVFNMEPRLKHPTIFDHFDALDSGESFIIKNDHDPKPLYYQLLGERGKDLIWNYLESGPEYWQVRLGKPLESETLETVGHIAAKDIRKAEVLKQLGVDFCCGGKQTLKEAAHSVGLDEIELRRRLNQSEELPIAGPPLNFKDWDIDFLSDYIKNVHHRYVREKGPIIQELAHKVADVHAQQHPELVNLSQELDAFLDDLYHHLDKEEKQLFPATKNEQELTSKQVDQLIQFLISEHEDSGKELQQLRKITQNYTLPANACNSYTSLFSQIESFESDLLQHIHLENNILFPKLLTSYGVQMN</sequence>